<dbReference type="Pfam" id="PF05962">
    <property type="entry name" value="HutD"/>
    <property type="match status" value="1"/>
</dbReference>
<dbReference type="SUPFAM" id="SSF51182">
    <property type="entry name" value="RmlC-like cupins"/>
    <property type="match status" value="1"/>
</dbReference>
<accession>A0A2V4NIW1</accession>
<dbReference type="OrthoDB" id="9800082at2"/>
<dbReference type="PANTHER" id="PTHR37943">
    <property type="entry name" value="PROTEIN VES"/>
    <property type="match status" value="1"/>
</dbReference>
<evidence type="ECO:0000313" key="2">
    <source>
        <dbReference type="Proteomes" id="UP000248039"/>
    </source>
</evidence>
<dbReference type="EMBL" id="PYBW01000032">
    <property type="protein sequence ID" value="PYC82152.1"/>
    <property type="molecule type" value="Genomic_DNA"/>
</dbReference>
<protein>
    <submittedName>
        <fullName evidence="1">HutD-family protein</fullName>
    </submittedName>
</protein>
<name>A0A2V4NIW1_9ACTN</name>
<gene>
    <name evidence="1" type="ORF">C7C46_10570</name>
</gene>
<keyword evidence="2" id="KW-1185">Reference proteome</keyword>
<comment type="caution">
    <text evidence="1">The sequence shown here is derived from an EMBL/GenBank/DDBJ whole genome shotgun (WGS) entry which is preliminary data.</text>
</comment>
<dbReference type="CDD" id="cd20293">
    <property type="entry name" value="cupin_HutD_N"/>
    <property type="match status" value="1"/>
</dbReference>
<dbReference type="PANTHER" id="PTHR37943:SF1">
    <property type="entry name" value="PROTEIN VES"/>
    <property type="match status" value="1"/>
</dbReference>
<dbReference type="InterPro" id="IPR011051">
    <property type="entry name" value="RmlC_Cupin_sf"/>
</dbReference>
<dbReference type="InterPro" id="IPR014710">
    <property type="entry name" value="RmlC-like_jellyroll"/>
</dbReference>
<dbReference type="InterPro" id="IPR010282">
    <property type="entry name" value="Uncharacterised_HutD/Ves"/>
</dbReference>
<proteinExistence type="predicted"/>
<reference evidence="1 2" key="1">
    <citation type="submission" date="2018-03" db="EMBL/GenBank/DDBJ databases">
        <title>Bioinformatic expansion and discovery of thiopeptide antibiotics.</title>
        <authorList>
            <person name="Schwalen C.J."/>
            <person name="Hudson G.A."/>
            <person name="Mitchell D.A."/>
        </authorList>
    </citation>
    <scope>NUCLEOTIDE SEQUENCE [LARGE SCALE GENOMIC DNA]</scope>
    <source>
        <strain evidence="1 2">ATCC 21389</strain>
    </source>
</reference>
<dbReference type="RefSeq" id="WP_110668208.1">
    <property type="nucleotide sequence ID" value="NZ_PYBW01000032.1"/>
</dbReference>
<sequence length="159" mass="16463">MPVTFLPAAVRRATPWRNGGGLTREVALTDFSRVSLAEIEADGPFSVFPDCHRIFTVVAGAGVELTVGQAAPVRIGPLEPFAFPGAAATGARLLDGPVTVLNLITRHAGAEVALHPGPELRPAPGHPQLAVDLDGYDALLVSAPDTAPLPPGRQVVVTL</sequence>
<dbReference type="AlphaFoldDB" id="A0A2V4NIW1"/>
<dbReference type="Gene3D" id="2.60.120.10">
    <property type="entry name" value="Jelly Rolls"/>
    <property type="match status" value="1"/>
</dbReference>
<organism evidence="1 2">
    <name type="scientific">Streptomyces tateyamensis</name>
    <dbReference type="NCBI Taxonomy" id="565073"/>
    <lineage>
        <taxon>Bacteria</taxon>
        <taxon>Bacillati</taxon>
        <taxon>Actinomycetota</taxon>
        <taxon>Actinomycetes</taxon>
        <taxon>Kitasatosporales</taxon>
        <taxon>Streptomycetaceae</taxon>
        <taxon>Streptomyces</taxon>
    </lineage>
</organism>
<evidence type="ECO:0000313" key="1">
    <source>
        <dbReference type="EMBL" id="PYC82152.1"/>
    </source>
</evidence>
<dbReference type="Proteomes" id="UP000248039">
    <property type="component" value="Unassembled WGS sequence"/>
</dbReference>